<proteinExistence type="predicted"/>
<name>A0A9P7E4K8_9AGAM</name>
<dbReference type="RefSeq" id="XP_041168162.1">
    <property type="nucleotide sequence ID" value="XM_041305534.1"/>
</dbReference>
<dbReference type="AlphaFoldDB" id="A0A9P7E4K8"/>
<evidence type="ECO:0000313" key="1">
    <source>
        <dbReference type="EMBL" id="KAG1810497.1"/>
    </source>
</evidence>
<organism evidence="1 2">
    <name type="scientific">Suillus plorans</name>
    <dbReference type="NCBI Taxonomy" id="116603"/>
    <lineage>
        <taxon>Eukaryota</taxon>
        <taxon>Fungi</taxon>
        <taxon>Dikarya</taxon>
        <taxon>Basidiomycota</taxon>
        <taxon>Agaricomycotina</taxon>
        <taxon>Agaricomycetes</taxon>
        <taxon>Agaricomycetidae</taxon>
        <taxon>Boletales</taxon>
        <taxon>Suillineae</taxon>
        <taxon>Suillaceae</taxon>
        <taxon>Suillus</taxon>
    </lineage>
</organism>
<dbReference type="GeneID" id="64599298"/>
<comment type="caution">
    <text evidence="1">The sequence shown here is derived from an EMBL/GenBank/DDBJ whole genome shotgun (WGS) entry which is preliminary data.</text>
</comment>
<reference evidence="1" key="1">
    <citation type="journal article" date="2020" name="New Phytol.">
        <title>Comparative genomics reveals dynamic genome evolution in host specialist ectomycorrhizal fungi.</title>
        <authorList>
            <person name="Lofgren L.A."/>
            <person name="Nguyen N.H."/>
            <person name="Vilgalys R."/>
            <person name="Ruytinx J."/>
            <person name="Liao H.L."/>
            <person name="Branco S."/>
            <person name="Kuo A."/>
            <person name="LaButti K."/>
            <person name="Lipzen A."/>
            <person name="Andreopoulos W."/>
            <person name="Pangilinan J."/>
            <person name="Riley R."/>
            <person name="Hundley H."/>
            <person name="Na H."/>
            <person name="Barry K."/>
            <person name="Grigoriev I.V."/>
            <person name="Stajich J.E."/>
            <person name="Kennedy P.G."/>
        </authorList>
    </citation>
    <scope>NUCLEOTIDE SEQUENCE</scope>
    <source>
        <strain evidence="1">S12</strain>
    </source>
</reference>
<evidence type="ECO:0000313" key="2">
    <source>
        <dbReference type="Proteomes" id="UP000719766"/>
    </source>
</evidence>
<dbReference type="EMBL" id="JABBWE010000001">
    <property type="protein sequence ID" value="KAG1810497.1"/>
    <property type="molecule type" value="Genomic_DNA"/>
</dbReference>
<sequence length="160" mass="17719">MLVQVVSHRSQDYVSVWILVRATAMLIHVVAHPPQVDALNNDRCVEIRSKLPSVASCSSPLEDIVQVISAAVIIFEHSFYIFDNQRHYWNSDPSFYVALEQYISSPHAGAVMKAVSDAVHAYEKAVATSGKEKESSCSSAKAQLIDAVLEITLNHRLSRP</sequence>
<dbReference type="Proteomes" id="UP000719766">
    <property type="component" value="Unassembled WGS sequence"/>
</dbReference>
<dbReference type="OrthoDB" id="2678452at2759"/>
<protein>
    <submittedName>
        <fullName evidence="1">Uncharacterized protein</fullName>
    </submittedName>
</protein>
<gene>
    <name evidence="1" type="ORF">HD556DRAFT_1436232</name>
</gene>
<accession>A0A9P7E4K8</accession>
<keyword evidence="2" id="KW-1185">Reference proteome</keyword>